<comment type="caution">
    <text evidence="1">The sequence shown here is derived from an EMBL/GenBank/DDBJ whole genome shotgun (WGS) entry which is preliminary data.</text>
</comment>
<keyword evidence="2" id="KW-1185">Reference proteome</keyword>
<reference evidence="1" key="2">
    <citation type="submission" date="2017-10" db="EMBL/GenBank/DDBJ databases">
        <title>Ladona fulva Genome sequencing and assembly.</title>
        <authorList>
            <person name="Murali S."/>
            <person name="Richards S."/>
            <person name="Bandaranaike D."/>
            <person name="Bellair M."/>
            <person name="Blankenburg K."/>
            <person name="Chao H."/>
            <person name="Dinh H."/>
            <person name="Doddapaneni H."/>
            <person name="Dugan-Rocha S."/>
            <person name="Elkadiri S."/>
            <person name="Gnanaolivu R."/>
            <person name="Hernandez B."/>
            <person name="Skinner E."/>
            <person name="Javaid M."/>
            <person name="Lee S."/>
            <person name="Li M."/>
            <person name="Ming W."/>
            <person name="Munidasa M."/>
            <person name="Muniz J."/>
            <person name="Nguyen L."/>
            <person name="Hughes D."/>
            <person name="Osuji N."/>
            <person name="Pu L.-L."/>
            <person name="Puazo M."/>
            <person name="Qu C."/>
            <person name="Quiroz J."/>
            <person name="Raj R."/>
            <person name="Weissenberger G."/>
            <person name="Xin Y."/>
            <person name="Zou X."/>
            <person name="Han Y."/>
            <person name="Worley K."/>
            <person name="Muzny D."/>
            <person name="Gibbs R."/>
        </authorList>
    </citation>
    <scope>NUCLEOTIDE SEQUENCE</scope>
    <source>
        <strain evidence="1">Sampled in the wild</strain>
    </source>
</reference>
<gene>
    <name evidence="1" type="ORF">J437_LFUL011306</name>
</gene>
<evidence type="ECO:0000313" key="1">
    <source>
        <dbReference type="EMBL" id="KAG8232689.1"/>
    </source>
</evidence>
<dbReference type="Proteomes" id="UP000792457">
    <property type="component" value="Unassembled WGS sequence"/>
</dbReference>
<dbReference type="EMBL" id="KZ308642">
    <property type="protein sequence ID" value="KAG8232689.1"/>
    <property type="molecule type" value="Genomic_DNA"/>
</dbReference>
<dbReference type="InterPro" id="IPR036397">
    <property type="entry name" value="RNaseH_sf"/>
</dbReference>
<organism evidence="1 2">
    <name type="scientific">Ladona fulva</name>
    <name type="common">Scarce chaser dragonfly</name>
    <name type="synonym">Libellula fulva</name>
    <dbReference type="NCBI Taxonomy" id="123851"/>
    <lineage>
        <taxon>Eukaryota</taxon>
        <taxon>Metazoa</taxon>
        <taxon>Ecdysozoa</taxon>
        <taxon>Arthropoda</taxon>
        <taxon>Hexapoda</taxon>
        <taxon>Insecta</taxon>
        <taxon>Pterygota</taxon>
        <taxon>Palaeoptera</taxon>
        <taxon>Odonata</taxon>
        <taxon>Epiprocta</taxon>
        <taxon>Anisoptera</taxon>
        <taxon>Libelluloidea</taxon>
        <taxon>Libellulidae</taxon>
        <taxon>Ladona</taxon>
    </lineage>
</organism>
<evidence type="ECO:0000313" key="2">
    <source>
        <dbReference type="Proteomes" id="UP000792457"/>
    </source>
</evidence>
<sequence length="160" mass="18730">MVRCWRTMSIEGRETVHDKGRSGWPMTSRQADVIDAFEISRSSLHSIIIVNELQLRKVCARWVPRLLTDDHKQRRMEAAEHFLQLVEHEGDALHSRIVTGNENCPDSVRQTVQLPENLRWDVFGNPAYSLDLAPSEYHLFPELKKHLGDRRFPNDEYLRN</sequence>
<dbReference type="OrthoDB" id="10017160at2759"/>
<dbReference type="AlphaFoldDB" id="A0A8K0KCJ3"/>
<dbReference type="GO" id="GO:0003676">
    <property type="term" value="F:nucleic acid binding"/>
    <property type="evidence" value="ECO:0007669"/>
    <property type="project" value="InterPro"/>
</dbReference>
<accession>A0A8K0KCJ3</accession>
<dbReference type="InterPro" id="IPR052709">
    <property type="entry name" value="Transposase-MT_Hybrid"/>
</dbReference>
<dbReference type="PANTHER" id="PTHR46060:SF1">
    <property type="entry name" value="MARINER MOS1 TRANSPOSASE-LIKE PROTEIN"/>
    <property type="match status" value="1"/>
</dbReference>
<name>A0A8K0KCJ3_LADFU</name>
<protein>
    <submittedName>
        <fullName evidence="1">Uncharacterized protein</fullName>
    </submittedName>
</protein>
<dbReference type="Gene3D" id="3.30.420.10">
    <property type="entry name" value="Ribonuclease H-like superfamily/Ribonuclease H"/>
    <property type="match status" value="1"/>
</dbReference>
<reference evidence="1" key="1">
    <citation type="submission" date="2013-04" db="EMBL/GenBank/DDBJ databases">
        <authorList>
            <person name="Qu J."/>
            <person name="Murali S.C."/>
            <person name="Bandaranaike D."/>
            <person name="Bellair M."/>
            <person name="Blankenburg K."/>
            <person name="Chao H."/>
            <person name="Dinh H."/>
            <person name="Doddapaneni H."/>
            <person name="Downs B."/>
            <person name="Dugan-Rocha S."/>
            <person name="Elkadiri S."/>
            <person name="Gnanaolivu R.D."/>
            <person name="Hernandez B."/>
            <person name="Javaid M."/>
            <person name="Jayaseelan J.C."/>
            <person name="Lee S."/>
            <person name="Li M."/>
            <person name="Ming W."/>
            <person name="Munidasa M."/>
            <person name="Muniz J."/>
            <person name="Nguyen L."/>
            <person name="Ongeri F."/>
            <person name="Osuji N."/>
            <person name="Pu L.-L."/>
            <person name="Puazo M."/>
            <person name="Qu C."/>
            <person name="Quiroz J."/>
            <person name="Raj R."/>
            <person name="Weissenberger G."/>
            <person name="Xin Y."/>
            <person name="Zou X."/>
            <person name="Han Y."/>
            <person name="Richards S."/>
            <person name="Worley K."/>
            <person name="Muzny D."/>
            <person name="Gibbs R."/>
        </authorList>
    </citation>
    <scope>NUCLEOTIDE SEQUENCE</scope>
    <source>
        <strain evidence="1">Sampled in the wild</strain>
    </source>
</reference>
<proteinExistence type="predicted"/>
<dbReference type="PANTHER" id="PTHR46060">
    <property type="entry name" value="MARINER MOS1 TRANSPOSASE-LIKE PROTEIN"/>
    <property type="match status" value="1"/>
</dbReference>